<dbReference type="GO" id="GO:0005737">
    <property type="term" value="C:cytoplasm"/>
    <property type="evidence" value="ECO:0007669"/>
    <property type="project" value="UniProtKB-SubCell"/>
</dbReference>
<comment type="cofactor">
    <cofactor evidence="7">
        <name>Mg(2+)</name>
        <dbReference type="ChEBI" id="CHEBI:18420"/>
    </cofactor>
    <cofactor evidence="7">
        <name>Mn(2+)</name>
        <dbReference type="ChEBI" id="CHEBI:29035"/>
    </cofactor>
    <text evidence="7">Mg(2+). Can also accept Mn(2+).</text>
</comment>
<dbReference type="GO" id="GO:0006085">
    <property type="term" value="P:acetyl-CoA biosynthetic process"/>
    <property type="evidence" value="ECO:0007669"/>
    <property type="project" value="UniProtKB-UniRule"/>
</dbReference>
<keyword evidence="4 7" id="KW-0547">Nucleotide-binding</keyword>
<comment type="function">
    <text evidence="7">Catalyzes the formation of acetyl phosphate from acetate and ATP. Can also catalyze the reverse reaction.</text>
</comment>
<feature type="binding site" evidence="7">
    <location>
        <position position="7"/>
    </location>
    <ligand>
        <name>Mg(2+)</name>
        <dbReference type="ChEBI" id="CHEBI:18420"/>
    </ligand>
</feature>
<protein>
    <recommendedName>
        <fullName evidence="7">Acetate kinase</fullName>
        <ecNumber evidence="7">2.7.2.1</ecNumber>
    </recommendedName>
    <alternativeName>
        <fullName evidence="7">Acetokinase</fullName>
    </alternativeName>
</protein>
<keyword evidence="2 7" id="KW-0963">Cytoplasm</keyword>
<evidence type="ECO:0000256" key="7">
    <source>
        <dbReference type="HAMAP-Rule" id="MF_00020"/>
    </source>
</evidence>
<dbReference type="PROSITE" id="PS01075">
    <property type="entry name" value="ACETATE_KINASE_1"/>
    <property type="match status" value="1"/>
</dbReference>
<dbReference type="RefSeq" id="WP_249298922.1">
    <property type="nucleotide sequence ID" value="NZ_JACRSP010000001.1"/>
</dbReference>
<dbReference type="PANTHER" id="PTHR21060">
    <property type="entry name" value="ACETATE KINASE"/>
    <property type="match status" value="1"/>
</dbReference>
<dbReference type="AlphaFoldDB" id="A0A926DBZ0"/>
<dbReference type="NCBIfam" id="TIGR00016">
    <property type="entry name" value="ackA"/>
    <property type="match status" value="1"/>
</dbReference>
<proteinExistence type="inferred from homology"/>
<dbReference type="GO" id="GO:0000287">
    <property type="term" value="F:magnesium ion binding"/>
    <property type="evidence" value="ECO:0007669"/>
    <property type="project" value="UniProtKB-UniRule"/>
</dbReference>
<dbReference type="InterPro" id="IPR023865">
    <property type="entry name" value="Aliphatic_acid_kinase_CS"/>
</dbReference>
<gene>
    <name evidence="7" type="primary">ackA</name>
    <name evidence="9" type="ORF">H8695_01065</name>
</gene>
<keyword evidence="7" id="KW-0479">Metal-binding</keyword>
<dbReference type="Gene3D" id="3.30.420.40">
    <property type="match status" value="2"/>
</dbReference>
<dbReference type="CDD" id="cd24010">
    <property type="entry name" value="ASKHA_NBD_AcK_PK"/>
    <property type="match status" value="1"/>
</dbReference>
<evidence type="ECO:0000256" key="6">
    <source>
        <dbReference type="ARBA" id="ARBA00022840"/>
    </source>
</evidence>
<feature type="binding site" evidence="7">
    <location>
        <begin position="281"/>
        <end position="283"/>
    </location>
    <ligand>
        <name>ATP</name>
        <dbReference type="ChEBI" id="CHEBI:30616"/>
    </ligand>
</feature>
<dbReference type="GO" id="GO:0006083">
    <property type="term" value="P:acetate metabolic process"/>
    <property type="evidence" value="ECO:0007669"/>
    <property type="project" value="TreeGrafter"/>
</dbReference>
<evidence type="ECO:0000256" key="3">
    <source>
        <dbReference type="ARBA" id="ARBA00022679"/>
    </source>
</evidence>
<evidence type="ECO:0000313" key="10">
    <source>
        <dbReference type="Proteomes" id="UP000620366"/>
    </source>
</evidence>
<dbReference type="Pfam" id="PF00871">
    <property type="entry name" value="Acetate_kinase"/>
    <property type="match status" value="1"/>
</dbReference>
<feature type="binding site" evidence="7">
    <location>
        <position position="89"/>
    </location>
    <ligand>
        <name>substrate</name>
    </ligand>
</feature>
<evidence type="ECO:0000313" key="9">
    <source>
        <dbReference type="EMBL" id="MBC8535288.1"/>
    </source>
</evidence>
<accession>A0A926DBZ0</accession>
<keyword evidence="6 7" id="KW-0067">ATP-binding</keyword>
<comment type="subcellular location">
    <subcellularLocation>
        <location evidence="7">Cytoplasm</location>
    </subcellularLocation>
</comment>
<dbReference type="PRINTS" id="PR00471">
    <property type="entry name" value="ACETATEKNASE"/>
</dbReference>
<dbReference type="GO" id="GO:0005524">
    <property type="term" value="F:ATP binding"/>
    <property type="evidence" value="ECO:0007669"/>
    <property type="project" value="UniProtKB-KW"/>
</dbReference>
<dbReference type="PIRSF" id="PIRSF000722">
    <property type="entry name" value="Acetate_prop_kin"/>
    <property type="match status" value="1"/>
</dbReference>
<organism evidence="9 10">
    <name type="scientific">Feifania hominis</name>
    <dbReference type="NCBI Taxonomy" id="2763660"/>
    <lineage>
        <taxon>Bacteria</taxon>
        <taxon>Bacillati</taxon>
        <taxon>Bacillota</taxon>
        <taxon>Clostridia</taxon>
        <taxon>Eubacteriales</taxon>
        <taxon>Feifaniaceae</taxon>
        <taxon>Feifania</taxon>
    </lineage>
</organism>
<reference evidence="9" key="1">
    <citation type="submission" date="2020-08" db="EMBL/GenBank/DDBJ databases">
        <title>Genome public.</title>
        <authorList>
            <person name="Liu C."/>
            <person name="Sun Q."/>
        </authorList>
    </citation>
    <scope>NUCLEOTIDE SEQUENCE</scope>
    <source>
        <strain evidence="9">BX7</strain>
    </source>
</reference>
<feature type="binding site" evidence="7">
    <location>
        <begin position="206"/>
        <end position="210"/>
    </location>
    <ligand>
        <name>ATP</name>
        <dbReference type="ChEBI" id="CHEBI:30616"/>
    </ligand>
</feature>
<sequence length="397" mass="43247">MKILVINAGSSSLKYQLIDMDSSEVMAKGLCERIGIDGKFSQTAGDREIKMDVAMPSHAEAIAQVISAITDSENGCIADLSEITAVGHRVLHGAETFKESVLVTPETMAGMEELVPFGPLHMPGNLMGIRACEKAMPGVPQVAVFDTSFHQTMDPVAFMYALPYKYYEENHIRKYGFHGTSHKYITRRTAEMLGKSSGEVNLISCHLGNGSSICAVQNGKCVDTTMGFTPLEGLIMGTRSGNLDPAAIFEIMERENLTPAQANDLLNKKSGFLGLSGVSSDMRDIDAAIAEGNTRAKLARDMLVYQVKKYIGSYLAVLGRVDAITFTAGVGENGIELRRDIVSGLEHLGIELDEKRNDTRRCEALISKDSSKVKLFVIPTNEELMIARDTREIVEAL</sequence>
<comment type="subunit">
    <text evidence="7">Homodimer.</text>
</comment>
<keyword evidence="10" id="KW-1185">Reference proteome</keyword>
<dbReference type="PROSITE" id="PS01076">
    <property type="entry name" value="ACETATE_KINASE_2"/>
    <property type="match status" value="1"/>
</dbReference>
<feature type="binding site" evidence="7">
    <location>
        <begin position="329"/>
        <end position="333"/>
    </location>
    <ligand>
        <name>ATP</name>
        <dbReference type="ChEBI" id="CHEBI:30616"/>
    </ligand>
</feature>
<comment type="caution">
    <text evidence="9">The sequence shown here is derived from an EMBL/GenBank/DDBJ whole genome shotgun (WGS) entry which is preliminary data.</text>
</comment>
<keyword evidence="3 7" id="KW-0808">Transferase</keyword>
<dbReference type="EC" id="2.7.2.1" evidence="7"/>
<dbReference type="EMBL" id="JACRSP010000001">
    <property type="protein sequence ID" value="MBC8535288.1"/>
    <property type="molecule type" value="Genomic_DNA"/>
</dbReference>
<dbReference type="InterPro" id="IPR043129">
    <property type="entry name" value="ATPase_NBD"/>
</dbReference>
<keyword evidence="7" id="KW-0460">Magnesium</keyword>
<name>A0A926DBZ0_9FIRM</name>
<feature type="binding site" evidence="7">
    <location>
        <position position="14"/>
    </location>
    <ligand>
        <name>ATP</name>
        <dbReference type="ChEBI" id="CHEBI:30616"/>
    </ligand>
</feature>
<dbReference type="GO" id="GO:0008776">
    <property type="term" value="F:acetate kinase activity"/>
    <property type="evidence" value="ECO:0007669"/>
    <property type="project" value="UniProtKB-UniRule"/>
</dbReference>
<comment type="pathway">
    <text evidence="7">Metabolic intermediate biosynthesis; acetyl-CoA biosynthesis; acetyl-CoA from acetate: step 1/2.</text>
</comment>
<feature type="binding site" evidence="7">
    <location>
        <position position="382"/>
    </location>
    <ligand>
        <name>Mg(2+)</name>
        <dbReference type="ChEBI" id="CHEBI:18420"/>
    </ligand>
</feature>
<evidence type="ECO:0000256" key="1">
    <source>
        <dbReference type="ARBA" id="ARBA00008748"/>
    </source>
</evidence>
<keyword evidence="5 7" id="KW-0418">Kinase</keyword>
<comment type="catalytic activity">
    <reaction evidence="7">
        <text>acetate + ATP = acetyl phosphate + ADP</text>
        <dbReference type="Rhea" id="RHEA:11352"/>
        <dbReference type="ChEBI" id="CHEBI:22191"/>
        <dbReference type="ChEBI" id="CHEBI:30089"/>
        <dbReference type="ChEBI" id="CHEBI:30616"/>
        <dbReference type="ChEBI" id="CHEBI:456216"/>
        <dbReference type="EC" id="2.7.2.1"/>
    </reaction>
</comment>
<feature type="active site" description="Proton donor/acceptor" evidence="7">
    <location>
        <position position="146"/>
    </location>
</feature>
<evidence type="ECO:0000256" key="4">
    <source>
        <dbReference type="ARBA" id="ARBA00022741"/>
    </source>
</evidence>
<dbReference type="Proteomes" id="UP000620366">
    <property type="component" value="Unassembled WGS sequence"/>
</dbReference>
<dbReference type="HAMAP" id="MF_00020">
    <property type="entry name" value="Acetate_kinase"/>
    <property type="match status" value="1"/>
</dbReference>
<evidence type="ECO:0000256" key="8">
    <source>
        <dbReference type="RuleBase" id="RU003835"/>
    </source>
</evidence>
<dbReference type="InterPro" id="IPR004372">
    <property type="entry name" value="Ac/propionate_kinase"/>
</dbReference>
<dbReference type="PANTHER" id="PTHR21060:SF15">
    <property type="entry name" value="ACETATE KINASE-RELATED"/>
    <property type="match status" value="1"/>
</dbReference>
<evidence type="ECO:0000256" key="5">
    <source>
        <dbReference type="ARBA" id="ARBA00022777"/>
    </source>
</evidence>
<dbReference type="InterPro" id="IPR000890">
    <property type="entry name" value="Aliphatic_acid_kin_short-chain"/>
</dbReference>
<feature type="site" description="Transition state stabilizer" evidence="7">
    <location>
        <position position="178"/>
    </location>
</feature>
<dbReference type="SUPFAM" id="SSF53067">
    <property type="entry name" value="Actin-like ATPase domain"/>
    <property type="match status" value="2"/>
</dbReference>
<comment type="similarity">
    <text evidence="1 7 8">Belongs to the acetokinase family.</text>
</comment>
<evidence type="ECO:0000256" key="2">
    <source>
        <dbReference type="ARBA" id="ARBA00022490"/>
    </source>
</evidence>
<feature type="site" description="Transition state stabilizer" evidence="7">
    <location>
        <position position="239"/>
    </location>
</feature>